<dbReference type="Proteomes" id="UP001310890">
    <property type="component" value="Unassembled WGS sequence"/>
</dbReference>
<comment type="caution">
    <text evidence="5">The sequence shown here is derived from an EMBL/GenBank/DDBJ whole genome shotgun (WGS) entry which is preliminary data.</text>
</comment>
<dbReference type="GO" id="GO:0051295">
    <property type="term" value="P:establishment of meiotic spindle localization"/>
    <property type="evidence" value="ECO:0007669"/>
    <property type="project" value="TreeGrafter"/>
</dbReference>
<dbReference type="InterPro" id="IPR051185">
    <property type="entry name" value="ASPM"/>
</dbReference>
<name>A0AAN7TR27_9PEZI</name>
<dbReference type="GO" id="GO:0005737">
    <property type="term" value="C:cytoplasm"/>
    <property type="evidence" value="ECO:0007669"/>
    <property type="project" value="UniProtKB-SubCell"/>
</dbReference>
<keyword evidence="3" id="KW-0112">Calmodulin-binding</keyword>
<evidence type="ECO:0000256" key="2">
    <source>
        <dbReference type="ARBA" id="ARBA00022490"/>
    </source>
</evidence>
<keyword evidence="2" id="KW-0963">Cytoplasm</keyword>
<evidence type="ECO:0000259" key="4">
    <source>
        <dbReference type="PROSITE" id="PS50021"/>
    </source>
</evidence>
<dbReference type="Pfam" id="PF00307">
    <property type="entry name" value="CH"/>
    <property type="match status" value="1"/>
</dbReference>
<sequence>MARTRGKNAAVTIFEDVVEDAELVVDPAGLAINTLLAKPAQKIPAAIHHSPRREGLVEMRQQVLASSRAQVAQLGEEAKVLKRNPRRRTIFVPEDTTMMTIHPGAHATNLNDTFHIPNLPANILTPSQLAECIPMPNKSPVARRPRFSVAAKRAPLHHLRASPRDNNASVYVDRPGQGDGKENMLPAASLISKSGGEKKSARRLITQTVEAKPVVARSRIFEPTASSQARQTLMPRKAVPISKPRAMVKQEGSSPMQREPRPNMVMKARVPAEQNSRPANRPAYKKRFVAPTTTRLAQYPVLAEDIDQPQLYGSGCLTQDEIAFTELINEVYNTARPRQWKPTSTSLRTNLLAIYHRPEVTTLHNRIQASLEYGALSRPKEMPSPPDLTQDLGLRKRFLRLWLQNYEKDALQSVAEVIVGRQVQNTRSSSCTESEGPSIDDSRGNRGVLGFLETFFVTVEDLDNKRSSGGDDSSVSRRWQKTILRSLMLIWALDQAKLTGGIAGRLFKRTAAQKSSSGVLHALSGLLVPSVGDITRTLRHFEYSLEHNQDPLDEVDYQIKNIAVDLRNGIYLTKLVELLLFCSDNEKSKQDDFADPTVTLHLPDQTVVESVHFADGSLNSNILSQHLKMPCLGRAQKVFNVQVALTAVFEYGGYGFDDMPDIATGDIVDGHREKTLALLWALIGRHGLTKLIDWKALVQDTQRRTRESVVLEDDGTQTRQEELLRLWAAAHCRRYSDVQVRNLTTSFADGKVYAAVLESFTGDSFTGGLAPSDASDTPRLSSAADSSPAISSCSSLGFSQSSICHLTSLSATIPTRATTISNLALLASRLLPLAREHNAACILQRAIRNRQARMAMTRRITLVRLAHACATVARTQQRLVQAARVLQRSWRSVLANRSTKRGREVQVFQSMARGWAVRRRARKASVVTHQSLRSVRVW</sequence>
<accession>A0AAN7TR27</accession>
<dbReference type="Gene3D" id="1.10.418.10">
    <property type="entry name" value="Calponin-like domain"/>
    <property type="match status" value="2"/>
</dbReference>
<dbReference type="GO" id="GO:0007051">
    <property type="term" value="P:spindle organization"/>
    <property type="evidence" value="ECO:0007669"/>
    <property type="project" value="TreeGrafter"/>
</dbReference>
<gene>
    <name evidence="5" type="ORF">LTR62_002568</name>
</gene>
<evidence type="ECO:0000256" key="3">
    <source>
        <dbReference type="ARBA" id="ARBA00022860"/>
    </source>
</evidence>
<dbReference type="SUPFAM" id="SSF47576">
    <property type="entry name" value="Calponin-homology domain, CH-domain"/>
    <property type="match status" value="1"/>
</dbReference>
<comment type="subcellular location">
    <subcellularLocation>
        <location evidence="1">Cytoplasm</location>
    </subcellularLocation>
</comment>
<evidence type="ECO:0000256" key="1">
    <source>
        <dbReference type="ARBA" id="ARBA00004496"/>
    </source>
</evidence>
<evidence type="ECO:0000313" key="5">
    <source>
        <dbReference type="EMBL" id="KAK5114317.1"/>
    </source>
</evidence>
<organism evidence="5 6">
    <name type="scientific">Meristemomyces frigidus</name>
    <dbReference type="NCBI Taxonomy" id="1508187"/>
    <lineage>
        <taxon>Eukaryota</taxon>
        <taxon>Fungi</taxon>
        <taxon>Dikarya</taxon>
        <taxon>Ascomycota</taxon>
        <taxon>Pezizomycotina</taxon>
        <taxon>Dothideomycetes</taxon>
        <taxon>Dothideomycetidae</taxon>
        <taxon>Mycosphaerellales</taxon>
        <taxon>Teratosphaeriaceae</taxon>
        <taxon>Meristemomyces</taxon>
    </lineage>
</organism>
<dbReference type="GO" id="GO:0000922">
    <property type="term" value="C:spindle pole"/>
    <property type="evidence" value="ECO:0007669"/>
    <property type="project" value="TreeGrafter"/>
</dbReference>
<dbReference type="InterPro" id="IPR036872">
    <property type="entry name" value="CH_dom_sf"/>
</dbReference>
<dbReference type="PANTHER" id="PTHR22706:SF1">
    <property type="entry name" value="ASSEMBLY FACTOR FOR SPINDLE MICROTUBULES"/>
    <property type="match status" value="1"/>
</dbReference>
<dbReference type="EMBL" id="JAVRRL010000018">
    <property type="protein sequence ID" value="KAK5114317.1"/>
    <property type="molecule type" value="Genomic_DNA"/>
</dbReference>
<proteinExistence type="predicted"/>
<dbReference type="CDD" id="cd21223">
    <property type="entry name" value="CH_ASPM_rpt1"/>
    <property type="match status" value="1"/>
</dbReference>
<evidence type="ECO:0000313" key="6">
    <source>
        <dbReference type="Proteomes" id="UP001310890"/>
    </source>
</evidence>
<dbReference type="AlphaFoldDB" id="A0AAN7TR27"/>
<dbReference type="GO" id="GO:0005516">
    <property type="term" value="F:calmodulin binding"/>
    <property type="evidence" value="ECO:0007669"/>
    <property type="project" value="UniProtKB-KW"/>
</dbReference>
<protein>
    <recommendedName>
        <fullName evidence="4">Calponin-homology (CH) domain-containing protein</fullName>
    </recommendedName>
</protein>
<dbReference type="GO" id="GO:0000278">
    <property type="term" value="P:mitotic cell cycle"/>
    <property type="evidence" value="ECO:0007669"/>
    <property type="project" value="TreeGrafter"/>
</dbReference>
<dbReference type="PANTHER" id="PTHR22706">
    <property type="entry name" value="ASSEMBLY FACTOR FOR SPINDLE MICROTUBULES"/>
    <property type="match status" value="1"/>
</dbReference>
<feature type="domain" description="Calponin-homology (CH)" evidence="4">
    <location>
        <begin position="718"/>
        <end position="834"/>
    </location>
</feature>
<dbReference type="PROSITE" id="PS50021">
    <property type="entry name" value="CH"/>
    <property type="match status" value="1"/>
</dbReference>
<dbReference type="InterPro" id="IPR001715">
    <property type="entry name" value="CH_dom"/>
</dbReference>
<reference evidence="5" key="1">
    <citation type="submission" date="2023-08" db="EMBL/GenBank/DDBJ databases">
        <title>Black Yeasts Isolated from many extreme environments.</title>
        <authorList>
            <person name="Coleine C."/>
            <person name="Stajich J.E."/>
            <person name="Selbmann L."/>
        </authorList>
    </citation>
    <scope>NUCLEOTIDE SEQUENCE</scope>
    <source>
        <strain evidence="5">CCFEE 5401</strain>
    </source>
</reference>